<dbReference type="GO" id="GO:0003700">
    <property type="term" value="F:DNA-binding transcription factor activity"/>
    <property type="evidence" value="ECO:0007669"/>
    <property type="project" value="TreeGrafter"/>
</dbReference>
<comment type="caution">
    <text evidence="6">The sequence shown here is derived from an EMBL/GenBank/DDBJ whole genome shotgun (WGS) entry which is preliminary data.</text>
</comment>
<dbReference type="PANTHER" id="PTHR30055:SF220">
    <property type="entry name" value="TETR-FAMILY REGULATORY PROTEIN"/>
    <property type="match status" value="1"/>
</dbReference>
<evidence type="ECO:0000256" key="1">
    <source>
        <dbReference type="ARBA" id="ARBA00023015"/>
    </source>
</evidence>
<dbReference type="GO" id="GO:0000976">
    <property type="term" value="F:transcription cis-regulatory region binding"/>
    <property type="evidence" value="ECO:0007669"/>
    <property type="project" value="TreeGrafter"/>
</dbReference>
<dbReference type="InterPro" id="IPR036271">
    <property type="entry name" value="Tet_transcr_reg_TetR-rel_C_sf"/>
</dbReference>
<dbReference type="AlphaFoldDB" id="H0EBC9"/>
<dbReference type="EMBL" id="AGUD01000306">
    <property type="protein sequence ID" value="EHN09005.1"/>
    <property type="molecule type" value="Genomic_DNA"/>
</dbReference>
<evidence type="ECO:0000256" key="3">
    <source>
        <dbReference type="ARBA" id="ARBA00023163"/>
    </source>
</evidence>
<dbReference type="InterPro" id="IPR050109">
    <property type="entry name" value="HTH-type_TetR-like_transc_reg"/>
</dbReference>
<keyword evidence="1" id="KW-0805">Transcription regulation</keyword>
<keyword evidence="2 4" id="KW-0238">DNA-binding</keyword>
<proteinExistence type="predicted"/>
<dbReference type="InterPro" id="IPR009057">
    <property type="entry name" value="Homeodomain-like_sf"/>
</dbReference>
<keyword evidence="7" id="KW-1185">Reference proteome</keyword>
<evidence type="ECO:0000259" key="5">
    <source>
        <dbReference type="PROSITE" id="PS50977"/>
    </source>
</evidence>
<dbReference type="PANTHER" id="PTHR30055">
    <property type="entry name" value="HTH-TYPE TRANSCRIPTIONAL REGULATOR RUTR"/>
    <property type="match status" value="1"/>
</dbReference>
<dbReference type="Pfam" id="PF13305">
    <property type="entry name" value="TetR_C_33"/>
    <property type="match status" value="1"/>
</dbReference>
<dbReference type="PROSITE" id="PS50977">
    <property type="entry name" value="HTH_TETR_2"/>
    <property type="match status" value="1"/>
</dbReference>
<dbReference type="SUPFAM" id="SSF46689">
    <property type="entry name" value="Homeodomain-like"/>
    <property type="match status" value="1"/>
</dbReference>
<dbReference type="InterPro" id="IPR025996">
    <property type="entry name" value="MT1864/Rv1816-like_C"/>
</dbReference>
<dbReference type="InterPro" id="IPR001647">
    <property type="entry name" value="HTH_TetR"/>
</dbReference>
<evidence type="ECO:0000256" key="2">
    <source>
        <dbReference type="ARBA" id="ARBA00023125"/>
    </source>
</evidence>
<dbReference type="Proteomes" id="UP000005143">
    <property type="component" value="Unassembled WGS sequence"/>
</dbReference>
<evidence type="ECO:0000313" key="7">
    <source>
        <dbReference type="Proteomes" id="UP000005143"/>
    </source>
</evidence>
<accession>H0EBC9</accession>
<evidence type="ECO:0000256" key="4">
    <source>
        <dbReference type="PROSITE-ProRule" id="PRU00335"/>
    </source>
</evidence>
<protein>
    <submittedName>
        <fullName evidence="6">TetR-family transcriptional regulator</fullName>
    </submittedName>
</protein>
<evidence type="ECO:0000313" key="6">
    <source>
        <dbReference type="EMBL" id="EHN09005.1"/>
    </source>
</evidence>
<feature type="DNA-binding region" description="H-T-H motif" evidence="4">
    <location>
        <begin position="38"/>
        <end position="57"/>
    </location>
</feature>
<name>H0EBC9_9ACTN</name>
<dbReference type="Gene3D" id="1.10.357.10">
    <property type="entry name" value="Tetracycline Repressor, domain 2"/>
    <property type="match status" value="1"/>
</dbReference>
<organism evidence="6 7">
    <name type="scientific">Patulibacter medicamentivorans</name>
    <dbReference type="NCBI Taxonomy" id="1097667"/>
    <lineage>
        <taxon>Bacteria</taxon>
        <taxon>Bacillati</taxon>
        <taxon>Actinomycetota</taxon>
        <taxon>Thermoleophilia</taxon>
        <taxon>Solirubrobacterales</taxon>
        <taxon>Patulibacteraceae</taxon>
        <taxon>Patulibacter</taxon>
    </lineage>
</organism>
<gene>
    <name evidence="6" type="ORF">PAI11_41580</name>
</gene>
<reference evidence="6 7" key="1">
    <citation type="journal article" date="2013" name="Biodegradation">
        <title>Quantitative proteomic analysis of ibuprofen-degrading Patulibacter sp. strain I11.</title>
        <authorList>
            <person name="Almeida B."/>
            <person name="Kjeldal H."/>
            <person name="Lolas I."/>
            <person name="Knudsen A.D."/>
            <person name="Carvalho G."/>
            <person name="Nielsen K.L."/>
            <person name="Barreto Crespo M.T."/>
            <person name="Stensballe A."/>
            <person name="Nielsen J.L."/>
        </authorList>
    </citation>
    <scope>NUCLEOTIDE SEQUENCE [LARGE SCALE GENOMIC DNA]</scope>
    <source>
        <strain evidence="6 7">I11</strain>
    </source>
</reference>
<dbReference type="SUPFAM" id="SSF48498">
    <property type="entry name" value="Tetracyclin repressor-like, C-terminal domain"/>
    <property type="match status" value="1"/>
</dbReference>
<keyword evidence="3" id="KW-0804">Transcription</keyword>
<feature type="domain" description="HTH tetR-type" evidence="5">
    <location>
        <begin position="14"/>
        <end position="75"/>
    </location>
</feature>
<dbReference type="Pfam" id="PF00440">
    <property type="entry name" value="TetR_N"/>
    <property type="match status" value="1"/>
</dbReference>
<sequence>MMEARARNPRGEGDRLRTTLLDVATELLAEVHDVDQLSVRAVTSAAGVSPTALYLHFADKDELVTAIKLRCFAALKERLDAAMAERDGDPLSALRAAGHAYLAFAREQPGWYAAIFHTNFRKDVDPGEYRLGGDGMETFAVLVTAVASCLGRPEDEDAFAIATILWTALHGRASVTRAMPGFPFPDERSWIERLVSGMVDAGAAAGDRTAGSPAD</sequence>